<reference evidence="2" key="1">
    <citation type="submission" date="2025-08" db="UniProtKB">
        <authorList>
            <consortium name="RefSeq"/>
        </authorList>
    </citation>
    <scope>IDENTIFICATION</scope>
</reference>
<organism evidence="1 2">
    <name type="scientific">Mus caroli</name>
    <name type="common">Ryukyu mouse</name>
    <name type="synonym">Ricefield mouse</name>
    <dbReference type="NCBI Taxonomy" id="10089"/>
    <lineage>
        <taxon>Eukaryota</taxon>
        <taxon>Metazoa</taxon>
        <taxon>Chordata</taxon>
        <taxon>Craniata</taxon>
        <taxon>Vertebrata</taxon>
        <taxon>Euteleostomi</taxon>
        <taxon>Mammalia</taxon>
        <taxon>Eutheria</taxon>
        <taxon>Euarchontoglires</taxon>
        <taxon>Glires</taxon>
        <taxon>Rodentia</taxon>
        <taxon>Myomorpha</taxon>
        <taxon>Muroidea</taxon>
        <taxon>Muridae</taxon>
        <taxon>Murinae</taxon>
        <taxon>Mus</taxon>
        <taxon>Mus</taxon>
    </lineage>
</organism>
<proteinExistence type="predicted"/>
<name>A0A6P7R0I3_MUSCR</name>
<dbReference type="RefSeq" id="XP_029330395.1">
    <property type="nucleotide sequence ID" value="XM_029474535.1"/>
</dbReference>
<evidence type="ECO:0000313" key="2">
    <source>
        <dbReference type="RefSeq" id="XP_029330395.1"/>
    </source>
</evidence>
<accession>A0A6P7R0I3</accession>
<keyword evidence="1" id="KW-1185">Reference proteome</keyword>
<dbReference type="GeneID" id="110290525"/>
<protein>
    <submittedName>
        <fullName evidence="2">Serine/threonine-protein phosphatase 4 regulatory subunit 1-like</fullName>
    </submittedName>
</protein>
<gene>
    <name evidence="2" type="primary">LOC110290525</name>
</gene>
<evidence type="ECO:0000313" key="1">
    <source>
        <dbReference type="Proteomes" id="UP000515126"/>
    </source>
</evidence>
<dbReference type="AlphaFoldDB" id="A0A6P7R0I3"/>
<dbReference type="Proteomes" id="UP000515126">
    <property type="component" value="Chromosome 2"/>
</dbReference>
<dbReference type="KEGG" id="mcal:110290525"/>
<sequence>MAEIPLYFVDLQDDLEDFGVPGLLRDQDSHPPSGSDVAAAFTGIYVHTSDPEDQASQNPGVDKVEDPQCPLPFEELLAVNSCWGRRRILFNCGQCQIVARGLLDVLSHTDEDILAVLEGAVRLSEDAEGSRLQCSRHSDVACLPTPCHTVKMRRMTDSCPACTPFSAHTMADEMLQKVPEI</sequence>